<feature type="signal peptide" evidence="9">
    <location>
        <begin position="1"/>
        <end position="28"/>
    </location>
</feature>
<dbReference type="GO" id="GO:0016020">
    <property type="term" value="C:membrane"/>
    <property type="evidence" value="ECO:0007669"/>
    <property type="project" value="UniProtKB-SubCell"/>
</dbReference>
<feature type="transmembrane region" description="Helical" evidence="8">
    <location>
        <begin position="529"/>
        <end position="547"/>
    </location>
</feature>
<dbReference type="InterPro" id="IPR040241">
    <property type="entry name" value="TRP_Flc/Pkd2-like"/>
</dbReference>
<dbReference type="SMART" id="SM01320">
    <property type="entry name" value="TRP_N"/>
    <property type="match status" value="1"/>
</dbReference>
<accession>A0A9P9Y155</accession>
<evidence type="ECO:0000313" key="12">
    <source>
        <dbReference type="Proteomes" id="UP001055219"/>
    </source>
</evidence>
<dbReference type="RefSeq" id="XP_051361905.1">
    <property type="nucleotide sequence ID" value="XM_051506773.1"/>
</dbReference>
<evidence type="ECO:0000256" key="4">
    <source>
        <dbReference type="ARBA" id="ARBA00022729"/>
    </source>
</evidence>
<reference evidence="11" key="1">
    <citation type="journal article" date="2021" name="J Fungi (Basel)">
        <title>Genomic and Metabolomic Analyses of the Marine Fungus Emericellopsis cladophorae: Insights into Saltwater Adaptability Mechanisms and Its Biosynthetic Potential.</title>
        <authorList>
            <person name="Goncalves M.F.M."/>
            <person name="Hilario S."/>
            <person name="Van de Peer Y."/>
            <person name="Esteves A.C."/>
            <person name="Alves A."/>
        </authorList>
    </citation>
    <scope>NUCLEOTIDE SEQUENCE</scope>
    <source>
        <strain evidence="11">MUM 19.33</strain>
    </source>
</reference>
<dbReference type="AlphaFoldDB" id="A0A9P9Y155"/>
<dbReference type="GO" id="GO:0055085">
    <property type="term" value="P:transmembrane transport"/>
    <property type="evidence" value="ECO:0007669"/>
    <property type="project" value="TreeGrafter"/>
</dbReference>
<evidence type="ECO:0000256" key="9">
    <source>
        <dbReference type="SAM" id="SignalP"/>
    </source>
</evidence>
<organism evidence="11 12">
    <name type="scientific">Emericellopsis cladophorae</name>
    <dbReference type="NCBI Taxonomy" id="2686198"/>
    <lineage>
        <taxon>Eukaryota</taxon>
        <taxon>Fungi</taxon>
        <taxon>Dikarya</taxon>
        <taxon>Ascomycota</taxon>
        <taxon>Pezizomycotina</taxon>
        <taxon>Sordariomycetes</taxon>
        <taxon>Hypocreomycetidae</taxon>
        <taxon>Hypocreales</taxon>
        <taxon>Bionectriaceae</taxon>
        <taxon>Emericellopsis</taxon>
    </lineage>
</organism>
<keyword evidence="4 9" id="KW-0732">Signal</keyword>
<dbReference type="Pfam" id="PF06011">
    <property type="entry name" value="TRP"/>
    <property type="match status" value="1"/>
</dbReference>
<evidence type="ECO:0000256" key="8">
    <source>
        <dbReference type="SAM" id="Phobius"/>
    </source>
</evidence>
<keyword evidence="3 8" id="KW-0812">Transmembrane</keyword>
<protein>
    <submittedName>
        <fullName evidence="11">Flavin carrier protein-like protein</fullName>
    </submittedName>
</protein>
<feature type="transmembrane region" description="Helical" evidence="8">
    <location>
        <begin position="559"/>
        <end position="578"/>
    </location>
</feature>
<feature type="domain" description="ML-like" evidence="10">
    <location>
        <begin position="30"/>
        <end position="171"/>
    </location>
</feature>
<feature type="transmembrane region" description="Helical" evidence="8">
    <location>
        <begin position="440"/>
        <end position="462"/>
    </location>
</feature>
<dbReference type="Pfam" id="PF14558">
    <property type="entry name" value="TRP_N"/>
    <property type="match status" value="1"/>
</dbReference>
<comment type="similarity">
    <text evidence="2">Belongs to the transient receptor potential (TRP) ion channel family.</text>
</comment>
<feature type="chain" id="PRO_5040508370" evidence="9">
    <location>
        <begin position="29"/>
        <end position="759"/>
    </location>
</feature>
<dbReference type="InterPro" id="IPR032800">
    <property type="entry name" value="TRP_N"/>
</dbReference>
<keyword evidence="6 8" id="KW-0472">Membrane</keyword>
<comment type="caution">
    <text evidence="11">The sequence shown here is derived from an EMBL/GenBank/DDBJ whole genome shotgun (WGS) entry which is preliminary data.</text>
</comment>
<comment type="subcellular location">
    <subcellularLocation>
        <location evidence="1">Membrane</location>
        <topology evidence="1">Multi-pass membrane protein</topology>
    </subcellularLocation>
</comment>
<evidence type="ECO:0000256" key="6">
    <source>
        <dbReference type="ARBA" id="ARBA00023136"/>
    </source>
</evidence>
<dbReference type="GO" id="GO:0009272">
    <property type="term" value="P:fungal-type cell wall biogenesis"/>
    <property type="evidence" value="ECO:0007669"/>
    <property type="project" value="TreeGrafter"/>
</dbReference>
<feature type="region of interest" description="Disordered" evidence="7">
    <location>
        <begin position="656"/>
        <end position="692"/>
    </location>
</feature>
<dbReference type="GeneID" id="75829719"/>
<evidence type="ECO:0000313" key="11">
    <source>
        <dbReference type="EMBL" id="KAI6781049.1"/>
    </source>
</evidence>
<proteinExistence type="inferred from homology"/>
<keyword evidence="12" id="KW-1185">Reference proteome</keyword>
<keyword evidence="5 8" id="KW-1133">Transmembrane helix</keyword>
<dbReference type="InterPro" id="IPR010308">
    <property type="entry name" value="TRP_C"/>
</dbReference>
<evidence type="ECO:0000256" key="1">
    <source>
        <dbReference type="ARBA" id="ARBA00004141"/>
    </source>
</evidence>
<evidence type="ECO:0000256" key="5">
    <source>
        <dbReference type="ARBA" id="ARBA00022989"/>
    </source>
</evidence>
<evidence type="ECO:0000259" key="10">
    <source>
        <dbReference type="SMART" id="SM01320"/>
    </source>
</evidence>
<sequence length="759" mass="83176">MVQLHQRPRWSLWKAVAAISFFATGVLGDDILSTSGFTNCVSNSSIEVDRVNIHYNNENKTVIFDVAGNNPKEQNVSAALEVKAYGQTIYEKSFNPCDRGTFVQRLCPVPEGPFSAWGEQVIPTEFADMVPDIAFQIPDIAAQATLKLTSEDTDEDVACIQSQVTNGKTADVPAVPYVAAGIAGIALAMSGVSAVTGAMASAAAPPGSSAGGTGTTSPGFTEMIGWFQGIAMNGMMSVNYPPVYRSFTKNFAFSTGLIAYEPFLRQIDSFRAVTGGNLTADSVEFLSNATLIFTDGTPHTADQTSNKVKRAFDTFTYLTRRQFNFDLPEGEEPAQDGSDLQKTVSGLQAWANQLRVPESDVFMTILLIAAIVITAIIVFILLFKLILELWALWGTFPQNLAGFRKHYWGSIARTITSLIFVLYGIWVLYCVFQFTRGDSWAATTLAAVTLAIFTAVLLFFSWKIWTTARALKKTDGNAFALYESKTIWVKYSLFYDAYRKQYWWLFLPLIIYMAVKGCVLAAADGSGRAQTIAVLTVETVMLALLLWSRPFERKSGNVVNIMIQVVRVLSVACILVFVEEFGFRQTTQTVTGVVLIAVQSTLTVILVVLIAWHAFEACCQENPHRKRRKEMEKLQNTMDDLTPLDARNSLLMGGSNHGKSVSLSSIRKPNSLDHPAVRAETPSDTSSGNTYAPPIAPSGGPLYRPMTPTRANDLAASQIYGHRPQPTLPDVELGAAQAYGAPYRYEGQYEGGNNAYGRY</sequence>
<dbReference type="PANTHER" id="PTHR31145">
    <property type="entry name" value="INTEGRAL MEMBRANE PROTEIN (AFU_ORTHOLOGUE AFUA_7G01610)"/>
    <property type="match status" value="1"/>
</dbReference>
<reference evidence="11" key="2">
    <citation type="submission" date="2022-07" db="EMBL/GenBank/DDBJ databases">
        <authorList>
            <person name="Goncalves M.F.M."/>
            <person name="Hilario S."/>
            <person name="Van De Peer Y."/>
            <person name="Esteves A.C."/>
            <person name="Alves A."/>
        </authorList>
    </citation>
    <scope>NUCLEOTIDE SEQUENCE</scope>
    <source>
        <strain evidence="11">MUM 19.33</strain>
    </source>
</reference>
<feature type="transmembrane region" description="Helical" evidence="8">
    <location>
        <begin position="414"/>
        <end position="434"/>
    </location>
</feature>
<dbReference type="EMBL" id="JAGIXG020000025">
    <property type="protein sequence ID" value="KAI6781049.1"/>
    <property type="molecule type" value="Genomic_DNA"/>
</dbReference>
<name>A0A9P9Y155_9HYPO</name>
<evidence type="ECO:0000256" key="7">
    <source>
        <dbReference type="SAM" id="MobiDB-lite"/>
    </source>
</evidence>
<dbReference type="Proteomes" id="UP001055219">
    <property type="component" value="Unassembled WGS sequence"/>
</dbReference>
<evidence type="ECO:0000256" key="3">
    <source>
        <dbReference type="ARBA" id="ARBA00022692"/>
    </source>
</evidence>
<dbReference type="OrthoDB" id="2115177at2759"/>
<evidence type="ECO:0000256" key="2">
    <source>
        <dbReference type="ARBA" id="ARBA00010642"/>
    </source>
</evidence>
<gene>
    <name evidence="11" type="ORF">J7T54_003216</name>
</gene>
<feature type="transmembrane region" description="Helical" evidence="8">
    <location>
        <begin position="502"/>
        <end position="523"/>
    </location>
</feature>
<dbReference type="PANTHER" id="PTHR31145:SF5">
    <property type="entry name" value="DUF907 DOMAIN PROTEIN (AFU_ORTHOLOGUE AFUA_2G06100)"/>
    <property type="match status" value="1"/>
</dbReference>
<feature type="compositionally biased region" description="Polar residues" evidence="7">
    <location>
        <begin position="657"/>
        <end position="668"/>
    </location>
</feature>
<feature type="transmembrane region" description="Helical" evidence="8">
    <location>
        <begin position="590"/>
        <end position="615"/>
    </location>
</feature>
<feature type="transmembrane region" description="Helical" evidence="8">
    <location>
        <begin position="361"/>
        <end position="393"/>
    </location>
</feature>